<organism evidence="2 3">
    <name type="scientific">Aplosporella prunicola CBS 121167</name>
    <dbReference type="NCBI Taxonomy" id="1176127"/>
    <lineage>
        <taxon>Eukaryota</taxon>
        <taxon>Fungi</taxon>
        <taxon>Dikarya</taxon>
        <taxon>Ascomycota</taxon>
        <taxon>Pezizomycotina</taxon>
        <taxon>Dothideomycetes</taxon>
        <taxon>Dothideomycetes incertae sedis</taxon>
        <taxon>Botryosphaeriales</taxon>
        <taxon>Aplosporellaceae</taxon>
        <taxon>Aplosporella</taxon>
    </lineage>
</organism>
<sequence length="836" mass="95347">MLPRPGQSVWITDELLADSFHRFVNASNANRSTCKRYGSNVPGPLEAKRRLAKRRMMGLAASGGVAGPSFGALFGLNGPARQPWTWEPPKPAKQSLEPAPSEPTPLPQWLSSFEQPPPEDEATQQPPLEDDAIPPIDFVERYLQRLESIRDVEELGNVWLEASGNPQNTVLLSQLACMHFIETGRHTGFQDLFHFLRNPRVNVPEAENMKTFLTFAKLEPLSPGDLKWLLGTIRTLLSLGAMVDSELLFVVDAIGHVCRNTYSDPFEASSWLVGAYRAIWDGISQCKIRSVDKLDKAIAQKIAKDLAILPCPPAATNRKTLDNFRKEPHKDPAVFRFNVYRHAWPPSYFVKEGNFASYLASWVTELNESVLENGATSSGLSWDAISSFLESLGSVRAPKVITRTARYLVSGRKRARPDNESGKLLNSWYACASRTSSMSTETKVDLFASDRYLAFRMDPLVAAPWLETLEPVEVCSVWLHRWLPLCIARENSQLKPWSSRNKIKRGYMEHVGRVSFDPHKPYSHTPFFWIIRDLVKHDMPYNGAVSQAAHLILRLYGPMALYEFFKKLCNESIPIEDPRPFAPVVEKLSDENPVLALKMYRRIPRLWLSMCPKLPIALIRDGCMSREALFAMLKKRDVARKTNEKGGTDIDPGLKRLHDELIHLVAFAFADQNLSASQRFRNVYYCYIYLSDRQAVMRPLISKAFVRAAITKSLENKEWVSTVKLRWILRLVRRLEGSDVADTLDSLIWQWRGNVIMDARERWDRAGFRRPSTVTMARKVGLFDHDYPRQQRHRGIRTGKEGYVEKLLRLRAWGRLAKDRSLIKSEEDLERVSDSE</sequence>
<name>A0A6A6BKW1_9PEZI</name>
<feature type="compositionally biased region" description="Acidic residues" evidence="1">
    <location>
        <begin position="117"/>
        <end position="131"/>
    </location>
</feature>
<dbReference type="RefSeq" id="XP_033400451.1">
    <property type="nucleotide sequence ID" value="XM_033543993.1"/>
</dbReference>
<keyword evidence="3" id="KW-1185">Reference proteome</keyword>
<proteinExistence type="predicted"/>
<accession>A0A6A6BKW1</accession>
<dbReference type="GeneID" id="54301490"/>
<evidence type="ECO:0000256" key="1">
    <source>
        <dbReference type="SAM" id="MobiDB-lite"/>
    </source>
</evidence>
<dbReference type="Proteomes" id="UP000799438">
    <property type="component" value="Unassembled WGS sequence"/>
</dbReference>
<reference evidence="2" key="1">
    <citation type="journal article" date="2020" name="Stud. Mycol.">
        <title>101 Dothideomycetes genomes: a test case for predicting lifestyles and emergence of pathogens.</title>
        <authorList>
            <person name="Haridas S."/>
            <person name="Albert R."/>
            <person name="Binder M."/>
            <person name="Bloem J."/>
            <person name="Labutti K."/>
            <person name="Salamov A."/>
            <person name="Andreopoulos B."/>
            <person name="Baker S."/>
            <person name="Barry K."/>
            <person name="Bills G."/>
            <person name="Bluhm B."/>
            <person name="Cannon C."/>
            <person name="Castanera R."/>
            <person name="Culley D."/>
            <person name="Daum C."/>
            <person name="Ezra D."/>
            <person name="Gonzalez J."/>
            <person name="Henrissat B."/>
            <person name="Kuo A."/>
            <person name="Liang C."/>
            <person name="Lipzen A."/>
            <person name="Lutzoni F."/>
            <person name="Magnuson J."/>
            <person name="Mondo S."/>
            <person name="Nolan M."/>
            <person name="Ohm R."/>
            <person name="Pangilinan J."/>
            <person name="Park H.-J."/>
            <person name="Ramirez L."/>
            <person name="Alfaro M."/>
            <person name="Sun H."/>
            <person name="Tritt A."/>
            <person name="Yoshinaga Y."/>
            <person name="Zwiers L.-H."/>
            <person name="Turgeon B."/>
            <person name="Goodwin S."/>
            <person name="Spatafora J."/>
            <person name="Crous P."/>
            <person name="Grigoriev I."/>
        </authorList>
    </citation>
    <scope>NUCLEOTIDE SEQUENCE</scope>
    <source>
        <strain evidence="2">CBS 121167</strain>
    </source>
</reference>
<evidence type="ECO:0000313" key="2">
    <source>
        <dbReference type="EMBL" id="KAF2144739.1"/>
    </source>
</evidence>
<protein>
    <submittedName>
        <fullName evidence="2">Uncharacterized protein</fullName>
    </submittedName>
</protein>
<dbReference type="OrthoDB" id="5428038at2759"/>
<dbReference type="AlphaFoldDB" id="A0A6A6BKW1"/>
<dbReference type="EMBL" id="ML995479">
    <property type="protein sequence ID" value="KAF2144739.1"/>
    <property type="molecule type" value="Genomic_DNA"/>
</dbReference>
<gene>
    <name evidence="2" type="ORF">K452DRAFT_316671</name>
</gene>
<evidence type="ECO:0000313" key="3">
    <source>
        <dbReference type="Proteomes" id="UP000799438"/>
    </source>
</evidence>
<feature type="region of interest" description="Disordered" evidence="1">
    <location>
        <begin position="81"/>
        <end position="131"/>
    </location>
</feature>